<dbReference type="InterPro" id="IPR058625">
    <property type="entry name" value="MdtA-like_BSH"/>
</dbReference>
<feature type="domain" description="Multidrug resistance protein MdtA-like barrel-sandwich hybrid" evidence="8">
    <location>
        <begin position="68"/>
        <end position="313"/>
    </location>
</feature>
<dbReference type="PANTHER" id="PTHR30386">
    <property type="entry name" value="MEMBRANE FUSION SUBUNIT OF EMRAB-TOLC MULTIDRUG EFFLUX PUMP"/>
    <property type="match status" value="1"/>
</dbReference>
<evidence type="ECO:0000256" key="6">
    <source>
        <dbReference type="SAM" id="MobiDB-lite"/>
    </source>
</evidence>
<feature type="compositionally biased region" description="Polar residues" evidence="6">
    <location>
        <begin position="1"/>
        <end position="11"/>
    </location>
</feature>
<keyword evidence="3 7" id="KW-1133">Transmembrane helix</keyword>
<accession>A0ABZ2KJ80</accession>
<feature type="domain" description="CusB-like beta-barrel" evidence="9">
    <location>
        <begin position="318"/>
        <end position="358"/>
    </location>
</feature>
<evidence type="ECO:0000259" key="8">
    <source>
        <dbReference type="Pfam" id="PF25917"/>
    </source>
</evidence>
<feature type="coiled-coil region" evidence="5">
    <location>
        <begin position="251"/>
        <end position="278"/>
    </location>
</feature>
<dbReference type="Pfam" id="PF25954">
    <property type="entry name" value="Beta-barrel_RND_2"/>
    <property type="match status" value="1"/>
</dbReference>
<proteinExistence type="predicted"/>
<evidence type="ECO:0000256" key="4">
    <source>
        <dbReference type="ARBA" id="ARBA00023136"/>
    </source>
</evidence>
<keyword evidence="2 7" id="KW-0812">Transmembrane</keyword>
<evidence type="ECO:0000256" key="3">
    <source>
        <dbReference type="ARBA" id="ARBA00022989"/>
    </source>
</evidence>
<dbReference type="SUPFAM" id="SSF111369">
    <property type="entry name" value="HlyD-like secretion proteins"/>
    <property type="match status" value="2"/>
</dbReference>
<comment type="subcellular location">
    <subcellularLocation>
        <location evidence="1">Membrane</location>
        <topology evidence="1">Single-pass membrane protein</topology>
    </subcellularLocation>
</comment>
<dbReference type="Gene3D" id="1.10.287.470">
    <property type="entry name" value="Helix hairpin bin"/>
    <property type="match status" value="1"/>
</dbReference>
<dbReference type="EMBL" id="CP089982">
    <property type="protein sequence ID" value="WXA98609.1"/>
    <property type="molecule type" value="Genomic_DNA"/>
</dbReference>
<evidence type="ECO:0000256" key="7">
    <source>
        <dbReference type="SAM" id="Phobius"/>
    </source>
</evidence>
<evidence type="ECO:0000256" key="5">
    <source>
        <dbReference type="SAM" id="Coils"/>
    </source>
</evidence>
<keyword evidence="4 7" id="KW-0472">Membrane</keyword>
<evidence type="ECO:0000259" key="9">
    <source>
        <dbReference type="Pfam" id="PF25954"/>
    </source>
</evidence>
<evidence type="ECO:0000313" key="10">
    <source>
        <dbReference type="EMBL" id="WXA98609.1"/>
    </source>
</evidence>
<dbReference type="InterPro" id="IPR058792">
    <property type="entry name" value="Beta-barrel_RND_2"/>
</dbReference>
<dbReference type="PANTHER" id="PTHR30386:SF26">
    <property type="entry name" value="TRANSPORT PROTEIN COMB"/>
    <property type="match status" value="1"/>
</dbReference>
<dbReference type="Gene3D" id="2.40.50.100">
    <property type="match status" value="1"/>
</dbReference>
<evidence type="ECO:0000256" key="2">
    <source>
        <dbReference type="ARBA" id="ARBA00022692"/>
    </source>
</evidence>
<dbReference type="PRINTS" id="PR01490">
    <property type="entry name" value="RTXTOXIND"/>
</dbReference>
<gene>
    <name evidence="10" type="ORF">LZC95_17470</name>
</gene>
<dbReference type="Pfam" id="PF25917">
    <property type="entry name" value="BSH_RND"/>
    <property type="match status" value="1"/>
</dbReference>
<organism evidence="10 11">
    <name type="scientific">Pendulispora brunnea</name>
    <dbReference type="NCBI Taxonomy" id="2905690"/>
    <lineage>
        <taxon>Bacteria</taxon>
        <taxon>Pseudomonadati</taxon>
        <taxon>Myxococcota</taxon>
        <taxon>Myxococcia</taxon>
        <taxon>Myxococcales</taxon>
        <taxon>Sorangiineae</taxon>
        <taxon>Pendulisporaceae</taxon>
        <taxon>Pendulispora</taxon>
    </lineage>
</organism>
<dbReference type="Proteomes" id="UP001379533">
    <property type="component" value="Chromosome"/>
</dbReference>
<keyword evidence="11" id="KW-1185">Reference proteome</keyword>
<evidence type="ECO:0000313" key="11">
    <source>
        <dbReference type="Proteomes" id="UP001379533"/>
    </source>
</evidence>
<evidence type="ECO:0000256" key="1">
    <source>
        <dbReference type="ARBA" id="ARBA00004167"/>
    </source>
</evidence>
<feature type="transmembrane region" description="Helical" evidence="7">
    <location>
        <begin position="34"/>
        <end position="52"/>
    </location>
</feature>
<keyword evidence="5" id="KW-0175">Coiled coil</keyword>
<feature type="region of interest" description="Disordered" evidence="6">
    <location>
        <begin position="1"/>
        <end position="28"/>
    </location>
</feature>
<sequence length="413" mass="43684">MSAATSTTEVPSTEAVREALAETAPPRKRRTPRLLAALGTVALVGAGSWYALTAGRENTDDAQVEGRVMNVSARVPGQVLHVRVSDNQTVNAGDVLIELDPADYQAKVDAARADVVAARAQAEGARASLALIEKTAPANVVQAKGGMTAATSSMASAQAAIAEAKADYAAAASRKSLAELNLKRSRALLEQKAVPQLDLDSRQTEFDNASAQLDQARARQLAAEASLASSNGGVVLAKGRLTAADTSMEQVASARAALALAEAKVEQAESARKLAELNLSYTTLRAARRGVVSRRTVEEGQMVSPERPLFAVVPLDDVWVVANFKEDQLAEMRPGQPVTVRLDTYGRRDFQARVDSIAGGTGARFALLPPDNATGNFVKVVQRVPVLVRFDGPLDVELRPGMSADVTVRTRAR</sequence>
<protein>
    <submittedName>
        <fullName evidence="10">HlyD family secretion protein</fullName>
    </submittedName>
</protein>
<dbReference type="InterPro" id="IPR050739">
    <property type="entry name" value="MFP"/>
</dbReference>
<reference evidence="10 11" key="1">
    <citation type="submission" date="2021-12" db="EMBL/GenBank/DDBJ databases">
        <title>Discovery of the Pendulisporaceae a myxobacterial family with distinct sporulation behavior and unique specialized metabolism.</title>
        <authorList>
            <person name="Garcia R."/>
            <person name="Popoff A."/>
            <person name="Bader C.D."/>
            <person name="Loehr J."/>
            <person name="Walesch S."/>
            <person name="Walt C."/>
            <person name="Boldt J."/>
            <person name="Bunk B."/>
            <person name="Haeckl F.J.F.P.J."/>
            <person name="Gunesch A.P."/>
            <person name="Birkelbach J."/>
            <person name="Nuebel U."/>
            <person name="Pietschmann T."/>
            <person name="Bach T."/>
            <person name="Mueller R."/>
        </authorList>
    </citation>
    <scope>NUCLEOTIDE SEQUENCE [LARGE SCALE GENOMIC DNA]</scope>
    <source>
        <strain evidence="10 11">MSr12523</strain>
    </source>
</reference>
<dbReference type="Gene3D" id="2.40.30.170">
    <property type="match status" value="1"/>
</dbReference>
<name>A0ABZ2KJ80_9BACT</name>
<dbReference type="RefSeq" id="WP_394849224.1">
    <property type="nucleotide sequence ID" value="NZ_CP089982.1"/>
</dbReference>